<dbReference type="PANTHER" id="PTHR16212">
    <property type="entry name" value="FOCADHESIN FAMILY MEMBER"/>
    <property type="match status" value="1"/>
</dbReference>
<organism evidence="2 3">
    <name type="scientific">Notothenia coriiceps</name>
    <name type="common">black rockcod</name>
    <dbReference type="NCBI Taxonomy" id="8208"/>
    <lineage>
        <taxon>Eukaryota</taxon>
        <taxon>Metazoa</taxon>
        <taxon>Chordata</taxon>
        <taxon>Craniata</taxon>
        <taxon>Vertebrata</taxon>
        <taxon>Euteleostomi</taxon>
        <taxon>Actinopterygii</taxon>
        <taxon>Neopterygii</taxon>
        <taxon>Teleostei</taxon>
        <taxon>Neoteleostei</taxon>
        <taxon>Acanthomorphata</taxon>
        <taxon>Eupercaria</taxon>
        <taxon>Perciformes</taxon>
        <taxon>Notothenioidei</taxon>
        <taxon>Nototheniidae</taxon>
        <taxon>Notothenia</taxon>
    </lineage>
</organism>
<dbReference type="GeneID" id="104964325"/>
<accession>A0A6I9PJY3</accession>
<keyword evidence="2" id="KW-1185">Reference proteome</keyword>
<name>A0A6I9PJY3_9TELE</name>
<dbReference type="AlphaFoldDB" id="A0A6I9PJY3"/>
<feature type="domain" description="Focadhesin C-terminal" evidence="1">
    <location>
        <begin position="1"/>
        <end position="80"/>
    </location>
</feature>
<dbReference type="OrthoDB" id="6125419at2759"/>
<dbReference type="RefSeq" id="XP_010791374.1">
    <property type="nucleotide sequence ID" value="XM_010793072.1"/>
</dbReference>
<proteinExistence type="predicted"/>
<dbReference type="InterPro" id="IPR021392">
    <property type="entry name" value="Focadhesin_C"/>
</dbReference>
<evidence type="ECO:0000313" key="2">
    <source>
        <dbReference type="Proteomes" id="UP000504611"/>
    </source>
</evidence>
<evidence type="ECO:0000259" key="1">
    <source>
        <dbReference type="Pfam" id="PF11229"/>
    </source>
</evidence>
<dbReference type="Proteomes" id="UP000504611">
    <property type="component" value="Unplaced"/>
</dbReference>
<reference evidence="3" key="1">
    <citation type="submission" date="2025-08" db="UniProtKB">
        <authorList>
            <consortium name="RefSeq"/>
        </authorList>
    </citation>
    <scope>IDENTIFICATION</scope>
    <source>
        <tissue evidence="3">Muscle</tissue>
    </source>
</reference>
<dbReference type="KEGG" id="ncc:104964325"/>
<gene>
    <name evidence="3" type="primary">LOC104964325</name>
</gene>
<feature type="non-terminal residue" evidence="3">
    <location>
        <position position="80"/>
    </location>
</feature>
<dbReference type="InterPro" id="IPR045163">
    <property type="entry name" value="Focadhesin/RST1"/>
</dbReference>
<sequence length="80" mass="8510">MTSLRTLTEESQQTPGFSLALGLVVHGLSMSGHGKAEDIQPRLLAAWVKILLAEGCPTMQRLAAVNGLVALVGSESYLFQ</sequence>
<protein>
    <submittedName>
        <fullName evidence="3">Focadhesin-like</fullName>
    </submittedName>
</protein>
<dbReference type="PANTHER" id="PTHR16212:SF4">
    <property type="entry name" value="FOCADHESIN"/>
    <property type="match status" value="1"/>
</dbReference>
<dbReference type="GO" id="GO:0060147">
    <property type="term" value="P:regulation of post-transcriptional gene silencing"/>
    <property type="evidence" value="ECO:0007669"/>
    <property type="project" value="InterPro"/>
</dbReference>
<dbReference type="Pfam" id="PF11229">
    <property type="entry name" value="Focadhesin"/>
    <property type="match status" value="1"/>
</dbReference>
<evidence type="ECO:0000313" key="3">
    <source>
        <dbReference type="RefSeq" id="XP_010791374.1"/>
    </source>
</evidence>